<dbReference type="EMBL" id="VDDA01000051">
    <property type="protein sequence ID" value="TNC06262.1"/>
    <property type="molecule type" value="Genomic_DNA"/>
</dbReference>
<gene>
    <name evidence="2" type="ORF">FF100_34770</name>
</gene>
<feature type="compositionally biased region" description="Basic residues" evidence="1">
    <location>
        <begin position="1"/>
        <end position="15"/>
    </location>
</feature>
<dbReference type="AlphaFoldDB" id="A0A5C4L773"/>
<name>A0A5C4L773_9HYPH</name>
<evidence type="ECO:0000313" key="2">
    <source>
        <dbReference type="EMBL" id="TNC06262.1"/>
    </source>
</evidence>
<proteinExistence type="predicted"/>
<feature type="region of interest" description="Disordered" evidence="1">
    <location>
        <begin position="1"/>
        <end position="23"/>
    </location>
</feature>
<dbReference type="RefSeq" id="WP_139040574.1">
    <property type="nucleotide sequence ID" value="NZ_VDDA01000051.1"/>
</dbReference>
<reference evidence="2 3" key="1">
    <citation type="submission" date="2019-06" db="EMBL/GenBank/DDBJ databases">
        <title>Genome of Methylobacterium sp. 17Sr1-39.</title>
        <authorList>
            <person name="Seo T."/>
        </authorList>
    </citation>
    <scope>NUCLEOTIDE SEQUENCE [LARGE SCALE GENOMIC DNA]</scope>
    <source>
        <strain evidence="2 3">17Sr1-39</strain>
    </source>
</reference>
<sequence>MKKPTKKAKNPRKLRKLADNSELMREISSDTLGASKNAQAQYEADKDGWRPARLNSCLYIYAIAKVMMSKPKEWAKFIKQPFWENFPKSPRADANETKILRYVAFYVWKSTSRTSKDRACTYVRALKMLMDDNVRVDKLVETIEDAGGIEKLAKRASKAAPGASEASSVSDSRVPGNKKEQKGQFHKDSNENEVSNRSISEKNPTRNNSQQNKQVDLEEDPEWWERENSVEDDKIERRGFDPMGRATIEIEIDAKQRKRLFALKDGMRRRIELVCDGQEEDWYRFRLSKFLKMS</sequence>
<comment type="caution">
    <text evidence="2">The sequence shown here is derived from an EMBL/GenBank/DDBJ whole genome shotgun (WGS) entry which is preliminary data.</text>
</comment>
<evidence type="ECO:0000313" key="3">
    <source>
        <dbReference type="Proteomes" id="UP000305267"/>
    </source>
</evidence>
<accession>A0A5C4L773</accession>
<organism evidence="2 3">
    <name type="scientific">Methylobacterium terricola</name>
    <dbReference type="NCBI Taxonomy" id="2583531"/>
    <lineage>
        <taxon>Bacteria</taxon>
        <taxon>Pseudomonadati</taxon>
        <taxon>Pseudomonadota</taxon>
        <taxon>Alphaproteobacteria</taxon>
        <taxon>Hyphomicrobiales</taxon>
        <taxon>Methylobacteriaceae</taxon>
        <taxon>Methylobacterium</taxon>
    </lineage>
</organism>
<feature type="region of interest" description="Disordered" evidence="1">
    <location>
        <begin position="155"/>
        <end position="227"/>
    </location>
</feature>
<keyword evidence="3" id="KW-1185">Reference proteome</keyword>
<evidence type="ECO:0000256" key="1">
    <source>
        <dbReference type="SAM" id="MobiDB-lite"/>
    </source>
</evidence>
<dbReference type="Proteomes" id="UP000305267">
    <property type="component" value="Unassembled WGS sequence"/>
</dbReference>
<feature type="compositionally biased region" description="Basic and acidic residues" evidence="1">
    <location>
        <begin position="177"/>
        <end position="190"/>
    </location>
</feature>
<feature type="compositionally biased region" description="Polar residues" evidence="1">
    <location>
        <begin position="205"/>
        <end position="214"/>
    </location>
</feature>
<protein>
    <submittedName>
        <fullName evidence="2">Uncharacterized protein</fullName>
    </submittedName>
</protein>